<keyword evidence="2" id="KW-0479">Metal-binding</keyword>
<evidence type="ECO:0000313" key="8">
    <source>
        <dbReference type="EMBL" id="ODN80572.1"/>
    </source>
</evidence>
<name>A0A1E3HW81_9TREE</name>
<dbReference type="Gene3D" id="4.10.240.10">
    <property type="entry name" value="Zn(2)-C6 fungal-type DNA-binding domain"/>
    <property type="match status" value="1"/>
</dbReference>
<dbReference type="GO" id="GO:0000981">
    <property type="term" value="F:DNA-binding transcription factor activity, RNA polymerase II-specific"/>
    <property type="evidence" value="ECO:0007669"/>
    <property type="project" value="InterPro"/>
</dbReference>
<dbReference type="GO" id="GO:0005634">
    <property type="term" value="C:nucleus"/>
    <property type="evidence" value="ECO:0007669"/>
    <property type="project" value="UniProtKB-SubCell"/>
</dbReference>
<dbReference type="GeneID" id="30154078"/>
<evidence type="ECO:0000256" key="1">
    <source>
        <dbReference type="ARBA" id="ARBA00004123"/>
    </source>
</evidence>
<sequence length="834" mass="92204">MQERTKRRKAVRADDHEPHRAKKQLPPKKGDSAPSPSALADCPAHVTPLRRGDACLRCRAKKLKCSADKPVCDQCSKRSDSCVYDTGRPATRIEKLEAELAQMEDPKSDSIPPENPRPSTSSYGSSISQGLVTPYASGPPVSNGSLPYVHEPLYADSFRDSGTPDPGLYTRQAMGMTVEMNFAPSPAFGAAKGEPDGYSDQFAGWAWPTAGLGLEWTTPQHIQQTAASPGFVAPLGQSPFTVSHNNVGEGNYWSPSAQKNRAVPGSAAGLGRGDDGLARMRISSLGTLPMQADYDFGNTSSGSINIVPQRQASSTPHFMRYPPPLQTSTPATSGNGDGPERDLTEDDISQSARDYLLNLFFCPDPPRCRFGSECFTEAQFHQRLSLPSPSQPHPALLFSMYTIASSTSYIPAIKSLEESLYDITTRLVERAMREAQGEKDGGRRRLVDVVNASKNLSKWLFLKGRDLEGFVWSSKAISLAVACELHKIPSSVLQESQMSTSSASLLPPPQSQWELCERIHAFWSAWGNERARRLRTPWPSLLRDEMILTPLPRPPDDYLNGTILQVPDVNLRTLYNGPLTDDHRGIDSLYSFLFASLHLFHRASTVSSREIESPMSYRLLSTLDPTRSPREAYPEVCEEITGMCVWVESIVPDRWSIHASAGQEAEGWKNQDAPIIFLLLICARIHLLSPAHQADQQAFVELVDRAADLVGRWMDRIAVLEEESRSKRGAMGSDKGSWRNKHGLCGPYRETLFDYVVEKLGECEGIAMRSGDHAGEFSSCPWERKLIDGRRCSQVQGEGLEGRWGKPKVAEMRICITIVILFNSPAKRVESYHV</sequence>
<keyword evidence="3" id="KW-0805">Transcription regulation</keyword>
<dbReference type="PANTHER" id="PTHR47338">
    <property type="entry name" value="ZN(II)2CYS6 TRANSCRIPTION FACTOR (EUROFUNG)-RELATED"/>
    <property type="match status" value="1"/>
</dbReference>
<feature type="region of interest" description="Disordered" evidence="6">
    <location>
        <begin position="311"/>
        <end position="345"/>
    </location>
</feature>
<comment type="subcellular location">
    <subcellularLocation>
        <location evidence="1">Nucleus</location>
    </subcellularLocation>
</comment>
<dbReference type="STRING" id="1295533.A0A1E3HW81"/>
<dbReference type="PANTHER" id="PTHR47338:SF29">
    <property type="entry name" value="ZN(2)-C6 FUNGAL-TYPE DOMAIN-CONTAINING PROTEIN"/>
    <property type="match status" value="1"/>
</dbReference>
<dbReference type="OrthoDB" id="2309723at2759"/>
<comment type="caution">
    <text evidence="8">The sequence shown here is derived from an EMBL/GenBank/DDBJ whole genome shotgun (WGS) entry which is preliminary data.</text>
</comment>
<dbReference type="AlphaFoldDB" id="A0A1E3HW81"/>
<gene>
    <name evidence="8" type="ORF">L202_02769</name>
</gene>
<keyword evidence="4" id="KW-0804">Transcription</keyword>
<dbReference type="CDD" id="cd12148">
    <property type="entry name" value="fungal_TF_MHR"/>
    <property type="match status" value="1"/>
</dbReference>
<dbReference type="Pfam" id="PF00172">
    <property type="entry name" value="Zn_clus"/>
    <property type="match status" value="1"/>
</dbReference>
<feature type="region of interest" description="Disordered" evidence="6">
    <location>
        <begin position="102"/>
        <end position="136"/>
    </location>
</feature>
<dbReference type="PROSITE" id="PS00463">
    <property type="entry name" value="ZN2_CY6_FUNGAL_1"/>
    <property type="match status" value="1"/>
</dbReference>
<reference evidence="8 9" key="1">
    <citation type="submission" date="2016-06" db="EMBL/GenBank/DDBJ databases">
        <title>Evolution of pathogenesis and genome organization in the Tremellales.</title>
        <authorList>
            <person name="Cuomo C."/>
            <person name="Litvintseva A."/>
            <person name="Heitman J."/>
            <person name="Chen Y."/>
            <person name="Sun S."/>
            <person name="Springer D."/>
            <person name="Dromer F."/>
            <person name="Young S."/>
            <person name="Zeng Q."/>
            <person name="Chapman S."/>
            <person name="Gujja S."/>
            <person name="Saif S."/>
            <person name="Birren B."/>
        </authorList>
    </citation>
    <scope>NUCLEOTIDE SEQUENCE [LARGE SCALE GENOMIC DNA]</scope>
    <source>
        <strain evidence="8 9">CBS 6039</strain>
    </source>
</reference>
<dbReference type="GO" id="GO:0008270">
    <property type="term" value="F:zinc ion binding"/>
    <property type="evidence" value="ECO:0007669"/>
    <property type="project" value="InterPro"/>
</dbReference>
<dbReference type="SMART" id="SM00066">
    <property type="entry name" value="GAL4"/>
    <property type="match status" value="1"/>
</dbReference>
<dbReference type="InterPro" id="IPR001138">
    <property type="entry name" value="Zn2Cys6_DnaBD"/>
</dbReference>
<evidence type="ECO:0000256" key="4">
    <source>
        <dbReference type="ARBA" id="ARBA00023163"/>
    </source>
</evidence>
<dbReference type="Proteomes" id="UP000094065">
    <property type="component" value="Unassembled WGS sequence"/>
</dbReference>
<keyword evidence="9" id="KW-1185">Reference proteome</keyword>
<dbReference type="SUPFAM" id="SSF57701">
    <property type="entry name" value="Zn2/Cys6 DNA-binding domain"/>
    <property type="match status" value="1"/>
</dbReference>
<dbReference type="InterPro" id="IPR036864">
    <property type="entry name" value="Zn2-C6_fun-type_DNA-bd_sf"/>
</dbReference>
<dbReference type="PROSITE" id="PS50048">
    <property type="entry name" value="ZN2_CY6_FUNGAL_2"/>
    <property type="match status" value="1"/>
</dbReference>
<dbReference type="EMBL" id="AWGJ01000004">
    <property type="protein sequence ID" value="ODN80572.1"/>
    <property type="molecule type" value="Genomic_DNA"/>
</dbReference>
<feature type="compositionally biased region" description="Basic residues" evidence="6">
    <location>
        <begin position="1"/>
        <end position="10"/>
    </location>
</feature>
<evidence type="ECO:0000256" key="2">
    <source>
        <dbReference type="ARBA" id="ARBA00022723"/>
    </source>
</evidence>
<protein>
    <recommendedName>
        <fullName evidence="7">Zn(2)-C6 fungal-type domain-containing protein</fullName>
    </recommendedName>
</protein>
<organism evidence="8 9">
    <name type="scientific">Cryptococcus amylolentus CBS 6039</name>
    <dbReference type="NCBI Taxonomy" id="1295533"/>
    <lineage>
        <taxon>Eukaryota</taxon>
        <taxon>Fungi</taxon>
        <taxon>Dikarya</taxon>
        <taxon>Basidiomycota</taxon>
        <taxon>Agaricomycotina</taxon>
        <taxon>Tremellomycetes</taxon>
        <taxon>Tremellales</taxon>
        <taxon>Cryptococcaceae</taxon>
        <taxon>Cryptococcus</taxon>
    </lineage>
</organism>
<evidence type="ECO:0000259" key="7">
    <source>
        <dbReference type="PROSITE" id="PS50048"/>
    </source>
</evidence>
<accession>A0A1E3HW81</accession>
<evidence type="ECO:0000256" key="3">
    <source>
        <dbReference type="ARBA" id="ARBA00023015"/>
    </source>
</evidence>
<keyword evidence="5" id="KW-0539">Nucleus</keyword>
<feature type="domain" description="Zn(2)-C6 fungal-type" evidence="7">
    <location>
        <begin position="54"/>
        <end position="84"/>
    </location>
</feature>
<evidence type="ECO:0000256" key="6">
    <source>
        <dbReference type="SAM" id="MobiDB-lite"/>
    </source>
</evidence>
<dbReference type="CDD" id="cd00067">
    <property type="entry name" value="GAL4"/>
    <property type="match status" value="1"/>
</dbReference>
<dbReference type="RefSeq" id="XP_018995138.1">
    <property type="nucleotide sequence ID" value="XM_019136469.1"/>
</dbReference>
<feature type="region of interest" description="Disordered" evidence="6">
    <location>
        <begin position="1"/>
        <end position="41"/>
    </location>
</feature>
<evidence type="ECO:0000313" key="9">
    <source>
        <dbReference type="Proteomes" id="UP000094065"/>
    </source>
</evidence>
<proteinExistence type="predicted"/>
<dbReference type="InterPro" id="IPR050815">
    <property type="entry name" value="TF_fung"/>
</dbReference>
<feature type="compositionally biased region" description="Low complexity" evidence="6">
    <location>
        <begin position="119"/>
        <end position="128"/>
    </location>
</feature>
<evidence type="ECO:0000256" key="5">
    <source>
        <dbReference type="ARBA" id="ARBA00023242"/>
    </source>
</evidence>